<proteinExistence type="inferred from homology"/>
<dbReference type="Proteomes" id="UP000054262">
    <property type="component" value="Unassembled WGS sequence"/>
</dbReference>
<comment type="similarity">
    <text evidence="1 2">Belongs to the anti-sigma-factor antagonist family.</text>
</comment>
<evidence type="ECO:0000259" key="3">
    <source>
        <dbReference type="PROSITE" id="PS50801"/>
    </source>
</evidence>
<dbReference type="InterPro" id="IPR036513">
    <property type="entry name" value="STAS_dom_sf"/>
</dbReference>
<dbReference type="Pfam" id="PF01740">
    <property type="entry name" value="STAS"/>
    <property type="match status" value="1"/>
</dbReference>
<protein>
    <recommendedName>
        <fullName evidence="2">Anti-sigma factor antagonist</fullName>
    </recommendedName>
</protein>
<dbReference type="AlphaFoldDB" id="A0P5G0"/>
<dbReference type="InterPro" id="IPR003658">
    <property type="entry name" value="Anti-sigma_ant"/>
</dbReference>
<name>A0P5G0_9PROT</name>
<organism evidence="4 5">
    <name type="scientific">Methylophilales bacterium HTCC2181</name>
    <dbReference type="NCBI Taxonomy" id="383631"/>
    <lineage>
        <taxon>Bacteria</taxon>
        <taxon>Pseudomonadati</taxon>
        <taxon>Pseudomonadota</taxon>
        <taxon>Betaproteobacteria</taxon>
        <taxon>Nitrosomonadales</taxon>
        <taxon>OM43 clade</taxon>
    </lineage>
</organism>
<dbReference type="Gene3D" id="3.30.750.24">
    <property type="entry name" value="STAS domain"/>
    <property type="match status" value="1"/>
</dbReference>
<accession>A0P5G0</accession>
<gene>
    <name evidence="4" type="ORF">MB2181_01815</name>
</gene>
<sequence>MIEINHEVKNDTLIINPVGRLDGLTSKKFMEDTEGLIKLNSARVIINLDSLDYISSEGLRSILTTAKTIKSEGGKFGLCSPLEGVKEVLEISGFGAMLGVYESLDLALSSI</sequence>
<evidence type="ECO:0000256" key="2">
    <source>
        <dbReference type="RuleBase" id="RU003749"/>
    </source>
</evidence>
<reference evidence="4 5" key="1">
    <citation type="submission" date="2006-11" db="EMBL/GenBank/DDBJ databases">
        <authorList>
            <person name="Giovannoni S."/>
            <person name="Vergin K."/>
            <person name="Ferriera S."/>
            <person name="Johnson J."/>
            <person name="Kravitz S."/>
            <person name="Beeson K."/>
            <person name="Sutton G."/>
            <person name="Rogers Y.-H."/>
            <person name="Friedman R."/>
            <person name="Frazier M."/>
            <person name="Venter J.C."/>
        </authorList>
    </citation>
    <scope>NUCLEOTIDE SEQUENCE [LARGE SCALE GENOMIC DNA]</scope>
    <source>
        <strain evidence="4 5">HTCC2181</strain>
    </source>
</reference>
<dbReference type="PROSITE" id="PS50801">
    <property type="entry name" value="STAS"/>
    <property type="match status" value="1"/>
</dbReference>
<evidence type="ECO:0000313" key="4">
    <source>
        <dbReference type="EMBL" id="EAV46770.1"/>
    </source>
</evidence>
<keyword evidence="5" id="KW-1185">Reference proteome</keyword>
<evidence type="ECO:0000313" key="5">
    <source>
        <dbReference type="Proteomes" id="UP000054262"/>
    </source>
</evidence>
<comment type="caution">
    <text evidence="4">The sequence shown here is derived from an EMBL/GenBank/DDBJ whole genome shotgun (WGS) entry which is preliminary data.</text>
</comment>
<evidence type="ECO:0000256" key="1">
    <source>
        <dbReference type="ARBA" id="ARBA00009013"/>
    </source>
</evidence>
<dbReference type="EMBL" id="AAUX01000001">
    <property type="protein sequence ID" value="EAV46770.1"/>
    <property type="molecule type" value="Genomic_DNA"/>
</dbReference>
<dbReference type="PANTHER" id="PTHR33495">
    <property type="entry name" value="ANTI-SIGMA FACTOR ANTAGONIST TM_1081-RELATED-RELATED"/>
    <property type="match status" value="1"/>
</dbReference>
<dbReference type="OrthoDB" id="280847at2"/>
<dbReference type="GO" id="GO:0043856">
    <property type="term" value="F:anti-sigma factor antagonist activity"/>
    <property type="evidence" value="ECO:0007669"/>
    <property type="project" value="InterPro"/>
</dbReference>
<dbReference type="CDD" id="cd07043">
    <property type="entry name" value="STAS_anti-anti-sigma_factors"/>
    <property type="match status" value="1"/>
</dbReference>
<feature type="domain" description="STAS" evidence="3">
    <location>
        <begin position="2"/>
        <end position="111"/>
    </location>
</feature>
<dbReference type="NCBIfam" id="TIGR00377">
    <property type="entry name" value="ant_ant_sig"/>
    <property type="match status" value="1"/>
</dbReference>
<dbReference type="InterPro" id="IPR002645">
    <property type="entry name" value="STAS_dom"/>
</dbReference>
<dbReference type="SUPFAM" id="SSF52091">
    <property type="entry name" value="SpoIIaa-like"/>
    <property type="match status" value="1"/>
</dbReference>